<dbReference type="AlphaFoldDB" id="A0AAD2CGG8"/>
<dbReference type="EMBL" id="CAKOGP040000001">
    <property type="protein sequence ID" value="CAJ1906543.1"/>
    <property type="molecule type" value="Genomic_DNA"/>
</dbReference>
<dbReference type="CDD" id="cd13957">
    <property type="entry name" value="PT_UbiA_Cox10"/>
    <property type="match status" value="1"/>
</dbReference>
<feature type="transmembrane region" description="Helical" evidence="9">
    <location>
        <begin position="159"/>
        <end position="179"/>
    </location>
</feature>
<feature type="transmembrane region" description="Helical" evidence="9">
    <location>
        <begin position="291"/>
        <end position="309"/>
    </location>
</feature>
<evidence type="ECO:0000256" key="2">
    <source>
        <dbReference type="ARBA" id="ARBA00022679"/>
    </source>
</evidence>
<feature type="transmembrane region" description="Helical" evidence="9">
    <location>
        <begin position="134"/>
        <end position="152"/>
    </location>
</feature>
<keyword evidence="5" id="KW-0350">Heme biosynthesis</keyword>
<dbReference type="NCBIfam" id="TIGR01473">
    <property type="entry name" value="cyoE_ctaB"/>
    <property type="match status" value="1"/>
</dbReference>
<keyword evidence="2" id="KW-0808">Transferase</keyword>
<keyword evidence="4 9" id="KW-1133">Transmembrane helix</keyword>
<dbReference type="InterPro" id="IPR000537">
    <property type="entry name" value="UbiA_prenyltransferase"/>
</dbReference>
<feature type="region of interest" description="Disordered" evidence="8">
    <location>
        <begin position="1"/>
        <end position="21"/>
    </location>
</feature>
<dbReference type="InterPro" id="IPR006369">
    <property type="entry name" value="Protohaem_IX_farnesylTrfase"/>
</dbReference>
<protein>
    <recommendedName>
        <fullName evidence="7">Heme O synthase</fullName>
    </recommendedName>
</protein>
<evidence type="ECO:0000256" key="6">
    <source>
        <dbReference type="ARBA" id="ARBA00023136"/>
    </source>
</evidence>
<evidence type="ECO:0000256" key="3">
    <source>
        <dbReference type="ARBA" id="ARBA00022692"/>
    </source>
</evidence>
<accession>A0AAD2CGG8</accession>
<dbReference type="InterPro" id="IPR044878">
    <property type="entry name" value="UbiA_sf"/>
</dbReference>
<evidence type="ECO:0000313" key="11">
    <source>
        <dbReference type="Proteomes" id="UP001295423"/>
    </source>
</evidence>
<dbReference type="FunFam" id="1.10.357.140:FF:000006">
    <property type="entry name" value="Protoheme IX farnesyltransferase, mitochondrial"/>
    <property type="match status" value="1"/>
</dbReference>
<organism evidence="10 11">
    <name type="scientific">Cylindrotheca closterium</name>
    <dbReference type="NCBI Taxonomy" id="2856"/>
    <lineage>
        <taxon>Eukaryota</taxon>
        <taxon>Sar</taxon>
        <taxon>Stramenopiles</taxon>
        <taxon>Ochrophyta</taxon>
        <taxon>Bacillariophyta</taxon>
        <taxon>Bacillariophyceae</taxon>
        <taxon>Bacillariophycidae</taxon>
        <taxon>Bacillariales</taxon>
        <taxon>Bacillariaceae</taxon>
        <taxon>Cylindrotheca</taxon>
    </lineage>
</organism>
<dbReference type="GO" id="GO:0006784">
    <property type="term" value="P:heme A biosynthetic process"/>
    <property type="evidence" value="ECO:0007669"/>
    <property type="project" value="TreeGrafter"/>
</dbReference>
<name>A0AAD2CGG8_9STRA</name>
<keyword evidence="3 9" id="KW-0812">Transmembrane</keyword>
<evidence type="ECO:0000256" key="1">
    <source>
        <dbReference type="ARBA" id="ARBA00004141"/>
    </source>
</evidence>
<dbReference type="GO" id="GO:0008495">
    <property type="term" value="F:protoheme IX farnesyltransferase activity"/>
    <property type="evidence" value="ECO:0007669"/>
    <property type="project" value="InterPro"/>
</dbReference>
<proteinExistence type="inferred from homology"/>
<dbReference type="GO" id="GO:0005739">
    <property type="term" value="C:mitochondrion"/>
    <property type="evidence" value="ECO:0007669"/>
    <property type="project" value="TreeGrafter"/>
</dbReference>
<evidence type="ECO:0000256" key="4">
    <source>
        <dbReference type="ARBA" id="ARBA00022989"/>
    </source>
</evidence>
<gene>
    <name evidence="10" type="ORF">CYCCA115_LOCUS461</name>
</gene>
<dbReference type="Pfam" id="PF01040">
    <property type="entry name" value="UbiA"/>
    <property type="match status" value="1"/>
</dbReference>
<evidence type="ECO:0000256" key="9">
    <source>
        <dbReference type="SAM" id="Phobius"/>
    </source>
</evidence>
<dbReference type="PANTHER" id="PTHR43448">
    <property type="entry name" value="PROTOHEME IX FARNESYLTRANSFERASE, MITOCHONDRIAL"/>
    <property type="match status" value="1"/>
</dbReference>
<keyword evidence="6 9" id="KW-0472">Membrane</keyword>
<reference evidence="10" key="1">
    <citation type="submission" date="2023-08" db="EMBL/GenBank/DDBJ databases">
        <authorList>
            <person name="Audoor S."/>
            <person name="Bilcke G."/>
        </authorList>
    </citation>
    <scope>NUCLEOTIDE SEQUENCE</scope>
</reference>
<dbReference type="PANTHER" id="PTHR43448:SF2">
    <property type="entry name" value="PROTOHEME IX FARNESYLTRANSFERASE, MITOCHONDRIAL"/>
    <property type="match status" value="1"/>
</dbReference>
<comment type="subcellular location">
    <subcellularLocation>
        <location evidence="1">Membrane</location>
        <topology evidence="1">Multi-pass membrane protein</topology>
    </subcellularLocation>
</comment>
<feature type="transmembrane region" description="Helical" evidence="9">
    <location>
        <begin position="191"/>
        <end position="210"/>
    </location>
</feature>
<comment type="caution">
    <text evidence="10">The sequence shown here is derived from an EMBL/GenBank/DDBJ whole genome shotgun (WGS) entry which is preliminary data.</text>
</comment>
<evidence type="ECO:0000256" key="8">
    <source>
        <dbReference type="SAM" id="MobiDB-lite"/>
    </source>
</evidence>
<dbReference type="Proteomes" id="UP001295423">
    <property type="component" value="Unassembled WGS sequence"/>
</dbReference>
<keyword evidence="11" id="KW-1185">Reference proteome</keyword>
<feature type="compositionally biased region" description="Basic and acidic residues" evidence="8">
    <location>
        <begin position="10"/>
        <end position="19"/>
    </location>
</feature>
<sequence>MPLKGTADPCAERLPDAGSKKKREASKTAAYLDLAKAKLSALVVTTTAAGFVAAGGPLSEQAALAGCCIVGTALCSSSAAAMNQIFEIDRDSKMKRTQKRPLVVNTLSVQEAKTAAAVWGISGTSILAFGTDPVTASLGLANIGLYAGLYTYMKPRSIYNTWVGAVVGAIPPVMGWTAATGGSLLDLDAMILGTTLYLWQMPHFFALSYMHRVDYKRGGFAMLPVLESDGERTSQVILRYAAYLSTVPLIATACDVTSSMFALEGIALNSYALYVANNFRQERTNANARKVFLTSLWYLPTWLVLFLIHSKVWDEEKDRDVVRDKLSAAIHAVREQGKQACIHEHVVANNSSASGEEACPVTLSKNITKGVIAGAATSTVQTVQGAGSKKEM</sequence>
<dbReference type="GO" id="GO:0016020">
    <property type="term" value="C:membrane"/>
    <property type="evidence" value="ECO:0007669"/>
    <property type="project" value="UniProtKB-SubCell"/>
</dbReference>
<dbReference type="Gene3D" id="1.10.357.140">
    <property type="entry name" value="UbiA prenyltransferase"/>
    <property type="match status" value="1"/>
</dbReference>
<dbReference type="HAMAP" id="MF_00154">
    <property type="entry name" value="CyoE_CtaB"/>
    <property type="match status" value="1"/>
</dbReference>
<evidence type="ECO:0000256" key="7">
    <source>
        <dbReference type="ARBA" id="ARBA00030253"/>
    </source>
</evidence>
<evidence type="ECO:0000313" key="10">
    <source>
        <dbReference type="EMBL" id="CAJ1906543.1"/>
    </source>
</evidence>
<evidence type="ECO:0000256" key="5">
    <source>
        <dbReference type="ARBA" id="ARBA00023133"/>
    </source>
</evidence>